<dbReference type="Proteomes" id="UP000027491">
    <property type="component" value="Segment"/>
</dbReference>
<name>A0A068F8W1_9CAUD</name>
<gene>
    <name evidence="1" type="primary">131</name>
    <name evidence="1" type="ORF">PBI_GAIA_131</name>
</gene>
<dbReference type="EMBL" id="KJ567043">
    <property type="protein sequence ID" value="AID58950.1"/>
    <property type="molecule type" value="Genomic_DNA"/>
</dbReference>
<dbReference type="RefSeq" id="YP_009124873.1">
    <property type="nucleotide sequence ID" value="NC_026590.1"/>
</dbReference>
<dbReference type="GeneID" id="23679637"/>
<organism evidence="1 2">
    <name type="scientific">Mycobacterium phage Gaia</name>
    <dbReference type="NCBI Taxonomy" id="1486472"/>
    <lineage>
        <taxon>Viruses</taxon>
        <taxon>Duplodnaviria</taxon>
        <taxon>Heunggongvirae</taxon>
        <taxon>Uroviricota</taxon>
        <taxon>Caudoviricetes</taxon>
        <taxon>Gaiavirus</taxon>
        <taxon>Gaiavirus gaia</taxon>
    </lineage>
</organism>
<keyword evidence="2" id="KW-1185">Reference proteome</keyword>
<accession>A0A068F8W1</accession>
<reference evidence="1 2" key="1">
    <citation type="submission" date="2014-03" db="EMBL/GenBank/DDBJ databases">
        <authorList>
            <person name="Yoder B.A."/>
            <person name="Colicchio M.A."/>
            <person name="Schafer C.E."/>
            <person name="Abrahim M.R."/>
            <person name="Adkins N.L."/>
            <person name="Burke K.A."/>
            <person name="Churilla B.M."/>
            <person name="Cohen K.L."/>
            <person name="Fasoranti T.O."/>
            <person name="Genkil J.S."/>
            <person name="Kramer Z.J."/>
            <person name="Prout A.K."/>
            <person name="Schwarz A.G."/>
            <person name="Tish M."/>
            <person name="Vispute N."/>
            <person name="Wilkes K.E."/>
            <person name="Williams C.R."/>
            <person name="Xiao X."/>
            <person name="Yu V.J."/>
            <person name="Lapin J.S."/>
            <person name="Ott C.T."/>
            <person name="Walburn T.D."/>
            <person name="Bradley K.W."/>
            <person name="Clarke D.Q."/>
            <person name="Lewis M.F."/>
            <person name="Barker L.P."/>
            <person name="Bailey C."/>
            <person name="Asai D.J."/>
            <person name="Bowman C.A."/>
            <person name="Russell D.A."/>
            <person name="Pope W.H."/>
            <person name="Jacobs-Sera D."/>
            <person name="Hendrix R.W."/>
            <person name="Hatfull G.F."/>
        </authorList>
    </citation>
    <scope>NUCLEOTIDE SEQUENCE [LARGE SCALE GENOMIC DNA]</scope>
</reference>
<proteinExistence type="predicted"/>
<evidence type="ECO:0000313" key="1">
    <source>
        <dbReference type="EMBL" id="AID58950.1"/>
    </source>
</evidence>
<dbReference type="KEGG" id="vg:23679637"/>
<protein>
    <submittedName>
        <fullName evidence="1">Uncharacterized protein</fullName>
    </submittedName>
</protein>
<evidence type="ECO:0000313" key="2">
    <source>
        <dbReference type="Proteomes" id="UP000027491"/>
    </source>
</evidence>
<sequence length="65" mass="7147">MPSIANKFKVGDRIVCETASGWKYEGVVKSVDAGSDTVTYTCVDPVWRDCRFDYLPAEAADGLEL</sequence>